<dbReference type="InterPro" id="IPR000277">
    <property type="entry name" value="Cys/Met-Metab_PyrdxlP-dep_enz"/>
</dbReference>
<dbReference type="FunFam" id="3.90.1150.10:FF:000033">
    <property type="entry name" value="Cystathionine gamma-synthase"/>
    <property type="match status" value="1"/>
</dbReference>
<organism evidence="6 7">
    <name type="scientific">Novipirellula aureliae</name>
    <dbReference type="NCBI Taxonomy" id="2527966"/>
    <lineage>
        <taxon>Bacteria</taxon>
        <taxon>Pseudomonadati</taxon>
        <taxon>Planctomycetota</taxon>
        <taxon>Planctomycetia</taxon>
        <taxon>Pirellulales</taxon>
        <taxon>Pirellulaceae</taxon>
        <taxon>Novipirellula</taxon>
    </lineage>
</organism>
<evidence type="ECO:0000313" key="6">
    <source>
        <dbReference type="EMBL" id="TWU41535.1"/>
    </source>
</evidence>
<keyword evidence="7" id="KW-1185">Reference proteome</keyword>
<evidence type="ECO:0000256" key="2">
    <source>
        <dbReference type="ARBA" id="ARBA00022898"/>
    </source>
</evidence>
<sequence length="435" mass="47340">MNISMLSKKNDTGCDGLSGPASPSVADEDTKPVKDAPPQGDPIAKKMLGPSTQCVHAGEKRQKSEGAIATPIYMASTFTFESTDAVVRFARGEEPREEYGRYGSPNEKSVEAKLAALDGAEDAILYSSGMAAIVGLLMTKLNAGDEIVFFDQCYHRSREFCSKHLARFGVVTHQVPTGDFAALEAAITPQTKMLVSESPTNPHLTVIDLEKFAAVGKAFEIETLIDATLATPLNIKPIGYGIDYVLHSATKYLGGHNDLLAGAICGSKQSLEPVRAMRGILGSVNAPQSLYQLERGLKTFGLRMQRHNENGLAVAKFLESHPRVERVYYPGIESHSTHEIAVEQMKGFGGLISFEVKDADWRDTSRIVDAVRIPRIAPSLGGVESLIEQPYVMSYYNYSPADRKRFGIADNMIRMSCGIEDGEDLISDLEQALTT</sequence>
<dbReference type="SUPFAM" id="SSF53383">
    <property type="entry name" value="PLP-dependent transferases"/>
    <property type="match status" value="1"/>
</dbReference>
<reference evidence="6 7" key="1">
    <citation type="submission" date="2019-02" db="EMBL/GenBank/DDBJ databases">
        <title>Deep-cultivation of Planctomycetes and their phenomic and genomic characterization uncovers novel biology.</title>
        <authorList>
            <person name="Wiegand S."/>
            <person name="Jogler M."/>
            <person name="Boedeker C."/>
            <person name="Pinto D."/>
            <person name="Vollmers J."/>
            <person name="Rivas-Marin E."/>
            <person name="Kohn T."/>
            <person name="Peeters S.H."/>
            <person name="Heuer A."/>
            <person name="Rast P."/>
            <person name="Oberbeckmann S."/>
            <person name="Bunk B."/>
            <person name="Jeske O."/>
            <person name="Meyerdierks A."/>
            <person name="Storesund J.E."/>
            <person name="Kallscheuer N."/>
            <person name="Luecker S."/>
            <person name="Lage O.M."/>
            <person name="Pohl T."/>
            <person name="Merkel B.J."/>
            <person name="Hornburger P."/>
            <person name="Mueller R.-W."/>
            <person name="Bruemmer F."/>
            <person name="Labrenz M."/>
            <person name="Spormann A.M."/>
            <person name="Op Den Camp H."/>
            <person name="Overmann J."/>
            <person name="Amann R."/>
            <person name="Jetten M.S.M."/>
            <person name="Mascher T."/>
            <person name="Medema M.H."/>
            <person name="Devos D.P."/>
            <person name="Kaster A.-K."/>
            <person name="Ovreas L."/>
            <person name="Rohde M."/>
            <person name="Galperin M.Y."/>
            <person name="Jogler C."/>
        </authorList>
    </citation>
    <scope>NUCLEOTIDE SEQUENCE [LARGE SCALE GENOMIC DNA]</scope>
    <source>
        <strain evidence="6 7">Q31b</strain>
    </source>
</reference>
<dbReference type="PIRSF" id="PIRSF001434">
    <property type="entry name" value="CGS"/>
    <property type="match status" value="1"/>
</dbReference>
<dbReference type="InterPro" id="IPR015424">
    <property type="entry name" value="PyrdxlP-dep_Trfase"/>
</dbReference>
<dbReference type="Gene3D" id="3.40.640.10">
    <property type="entry name" value="Type I PLP-dependent aspartate aminotransferase-like (Major domain)"/>
    <property type="match status" value="1"/>
</dbReference>
<dbReference type="GO" id="GO:0030170">
    <property type="term" value="F:pyridoxal phosphate binding"/>
    <property type="evidence" value="ECO:0007669"/>
    <property type="project" value="InterPro"/>
</dbReference>
<keyword evidence="6" id="KW-0456">Lyase</keyword>
<keyword evidence="2 3" id="KW-0663">Pyridoxal phosphate</keyword>
<dbReference type="PROSITE" id="PS00868">
    <property type="entry name" value="CYS_MET_METAB_PP"/>
    <property type="match status" value="1"/>
</dbReference>
<feature type="modified residue" description="N6-(pyridoxal phosphate)lysine" evidence="3">
    <location>
        <position position="251"/>
    </location>
</feature>
<dbReference type="EMBL" id="SJPY01000004">
    <property type="protein sequence ID" value="TWU41535.1"/>
    <property type="molecule type" value="Genomic_DNA"/>
</dbReference>
<dbReference type="GO" id="GO:0003962">
    <property type="term" value="F:cystathionine gamma-synthase activity"/>
    <property type="evidence" value="ECO:0007669"/>
    <property type="project" value="InterPro"/>
</dbReference>
<dbReference type="AlphaFoldDB" id="A0A5C6DYL7"/>
<evidence type="ECO:0000256" key="3">
    <source>
        <dbReference type="PIRSR" id="PIRSR001434-2"/>
    </source>
</evidence>
<dbReference type="InterPro" id="IPR044639">
    <property type="entry name" value="CGS1/2"/>
</dbReference>
<comment type="cofactor">
    <cofactor evidence="1 4">
        <name>pyridoxal 5'-phosphate</name>
        <dbReference type="ChEBI" id="CHEBI:597326"/>
    </cofactor>
</comment>
<dbReference type="PANTHER" id="PTHR43379">
    <property type="entry name" value="CYSTATHIONINE GAMMA-SYNTHASE"/>
    <property type="match status" value="1"/>
</dbReference>
<dbReference type="FunFam" id="3.40.640.10:FF:000046">
    <property type="entry name" value="Cystathionine gamma-lyase"/>
    <property type="match status" value="1"/>
</dbReference>
<feature type="region of interest" description="Disordered" evidence="5">
    <location>
        <begin position="1"/>
        <end position="48"/>
    </location>
</feature>
<dbReference type="GO" id="GO:0016829">
    <property type="term" value="F:lyase activity"/>
    <property type="evidence" value="ECO:0007669"/>
    <property type="project" value="UniProtKB-KW"/>
</dbReference>
<dbReference type="PANTHER" id="PTHR43379:SF1">
    <property type="entry name" value="CYSTATHIONINE GAMMA-SYNTHASE 1, CHLOROPLASTIC-RELATED"/>
    <property type="match status" value="1"/>
</dbReference>
<dbReference type="InterPro" id="IPR015421">
    <property type="entry name" value="PyrdxlP-dep_Trfase_major"/>
</dbReference>
<accession>A0A5C6DYL7</accession>
<dbReference type="InterPro" id="IPR054542">
    <property type="entry name" value="Cys_met_metab_PP"/>
</dbReference>
<protein>
    <submittedName>
        <fullName evidence="6">Cystathionine beta-lyase</fullName>
        <ecNumber evidence="6">4.4.1.8</ecNumber>
    </submittedName>
</protein>
<evidence type="ECO:0000256" key="1">
    <source>
        <dbReference type="ARBA" id="ARBA00001933"/>
    </source>
</evidence>
<dbReference type="CDD" id="cd00614">
    <property type="entry name" value="CGS_like"/>
    <property type="match status" value="1"/>
</dbReference>
<name>A0A5C6DYL7_9BACT</name>
<evidence type="ECO:0000256" key="4">
    <source>
        <dbReference type="RuleBase" id="RU362118"/>
    </source>
</evidence>
<dbReference type="InterPro" id="IPR015422">
    <property type="entry name" value="PyrdxlP-dep_Trfase_small"/>
</dbReference>
<dbReference type="EC" id="4.4.1.8" evidence="6"/>
<comment type="caution">
    <text evidence="6">The sequence shown here is derived from an EMBL/GenBank/DDBJ whole genome shotgun (WGS) entry which is preliminary data.</text>
</comment>
<dbReference type="Proteomes" id="UP000315471">
    <property type="component" value="Unassembled WGS sequence"/>
</dbReference>
<comment type="similarity">
    <text evidence="4">Belongs to the trans-sulfuration enzymes family.</text>
</comment>
<evidence type="ECO:0000256" key="5">
    <source>
        <dbReference type="SAM" id="MobiDB-lite"/>
    </source>
</evidence>
<dbReference type="GO" id="GO:0009086">
    <property type="term" value="P:methionine biosynthetic process"/>
    <property type="evidence" value="ECO:0007669"/>
    <property type="project" value="InterPro"/>
</dbReference>
<dbReference type="Gene3D" id="3.90.1150.10">
    <property type="entry name" value="Aspartate Aminotransferase, domain 1"/>
    <property type="match status" value="1"/>
</dbReference>
<gene>
    <name evidence="6" type="primary">metC_2</name>
    <name evidence="6" type="ORF">Q31b_29840</name>
</gene>
<dbReference type="Pfam" id="PF01053">
    <property type="entry name" value="Cys_Met_Meta_PP"/>
    <property type="match status" value="1"/>
</dbReference>
<proteinExistence type="inferred from homology"/>
<evidence type="ECO:0000313" key="7">
    <source>
        <dbReference type="Proteomes" id="UP000315471"/>
    </source>
</evidence>
<dbReference type="GO" id="GO:0019346">
    <property type="term" value="P:transsulfuration"/>
    <property type="evidence" value="ECO:0007669"/>
    <property type="project" value="InterPro"/>
</dbReference>